<dbReference type="Pfam" id="PF00158">
    <property type="entry name" value="Sigma54_activat"/>
    <property type="match status" value="1"/>
</dbReference>
<accession>A0A1W1XET3</accession>
<dbReference type="PROSITE" id="PS00688">
    <property type="entry name" value="SIGMA54_INTERACT_3"/>
    <property type="match status" value="1"/>
</dbReference>
<dbReference type="Pfam" id="PF25601">
    <property type="entry name" value="AAA_lid_14"/>
    <property type="match status" value="1"/>
</dbReference>
<evidence type="ECO:0000256" key="3">
    <source>
        <dbReference type="ARBA" id="ARBA00023015"/>
    </source>
</evidence>
<reference evidence="8 9" key="1">
    <citation type="submission" date="2017-04" db="EMBL/GenBank/DDBJ databases">
        <authorList>
            <person name="Afonso C.L."/>
            <person name="Miller P.J."/>
            <person name="Scott M.A."/>
            <person name="Spackman E."/>
            <person name="Goraichik I."/>
            <person name="Dimitrov K.M."/>
            <person name="Suarez D.L."/>
            <person name="Swayne D.E."/>
        </authorList>
    </citation>
    <scope>NUCLEOTIDE SEQUENCE [LARGE SCALE GENOMIC DNA]</scope>
    <source>
        <strain evidence="8 9">DSM 13146</strain>
    </source>
</reference>
<name>A0A1W1XET3_9BACT</name>
<evidence type="ECO:0000256" key="6">
    <source>
        <dbReference type="ARBA" id="ARBA00023163"/>
    </source>
</evidence>
<keyword evidence="5" id="KW-0010">Activator</keyword>
<dbReference type="InterPro" id="IPR009057">
    <property type="entry name" value="Homeodomain-like_sf"/>
</dbReference>
<evidence type="ECO:0000313" key="8">
    <source>
        <dbReference type="EMBL" id="SMC22416.1"/>
    </source>
</evidence>
<dbReference type="PANTHER" id="PTHR32071">
    <property type="entry name" value="TRANSCRIPTIONAL REGULATORY PROTEIN"/>
    <property type="match status" value="1"/>
</dbReference>
<dbReference type="GO" id="GO:0005524">
    <property type="term" value="F:ATP binding"/>
    <property type="evidence" value="ECO:0007669"/>
    <property type="project" value="UniProtKB-KW"/>
</dbReference>
<dbReference type="PROSITE" id="PS50045">
    <property type="entry name" value="SIGMA54_INTERACT_4"/>
    <property type="match status" value="1"/>
</dbReference>
<dbReference type="OrthoDB" id="5297379at2"/>
<keyword evidence="3" id="KW-0805">Transcription regulation</keyword>
<dbReference type="Proteomes" id="UP000192783">
    <property type="component" value="Unassembled WGS sequence"/>
</dbReference>
<evidence type="ECO:0000256" key="2">
    <source>
        <dbReference type="ARBA" id="ARBA00022840"/>
    </source>
</evidence>
<dbReference type="FunFam" id="1.10.8.60:FF:000014">
    <property type="entry name" value="DNA-binding transcriptional regulator NtrC"/>
    <property type="match status" value="1"/>
</dbReference>
<dbReference type="InterPro" id="IPR003593">
    <property type="entry name" value="AAA+_ATPase"/>
</dbReference>
<organism evidence="8 9">
    <name type="scientific">Desulfacinum hydrothermale DSM 13146</name>
    <dbReference type="NCBI Taxonomy" id="1121390"/>
    <lineage>
        <taxon>Bacteria</taxon>
        <taxon>Pseudomonadati</taxon>
        <taxon>Thermodesulfobacteriota</taxon>
        <taxon>Syntrophobacteria</taxon>
        <taxon>Syntrophobacterales</taxon>
        <taxon>Syntrophobacteraceae</taxon>
        <taxon>Desulfacinum</taxon>
    </lineage>
</organism>
<dbReference type="InterPro" id="IPR002078">
    <property type="entry name" value="Sigma_54_int"/>
</dbReference>
<dbReference type="AlphaFoldDB" id="A0A1W1XET3"/>
<sequence length="341" mass="37990">MGQYGRVGEEMMSKNPVPLRDVNLLGRSRAMERISCVISDAALSASPVFITGEAGTGKEVVARAIHAASLRADAPFVVIKCGAMPEYLLEVELFGQAKEAIHSTVQARGRSLASGDGSTLFLDEVGELSPRMQLNLLQILGERSAHKPEWEDFSWWGLRIIASTKMDVGKAIAEGRFRSDLFYRLNVISIHVPPLRERVDDIPLLATHFLKRYSRETNKQVDAVSREAMELLKSYAWPGNVRELQNAMERAVVLAKRRRIGVSDLAFLQAPPPPPSTHLTLEEVERRHIERVLRSQGGNISRAAEILGIHRTTLHKKLHRYGITCTRGRGRPPGKARRVGK</sequence>
<gene>
    <name evidence="8" type="ORF">SAMN02746041_01430</name>
</gene>
<proteinExistence type="predicted"/>
<dbReference type="PRINTS" id="PR01590">
    <property type="entry name" value="HTHFIS"/>
</dbReference>
<keyword evidence="4" id="KW-0238">DNA-binding</keyword>
<dbReference type="SUPFAM" id="SSF52540">
    <property type="entry name" value="P-loop containing nucleoside triphosphate hydrolases"/>
    <property type="match status" value="1"/>
</dbReference>
<keyword evidence="9" id="KW-1185">Reference proteome</keyword>
<feature type="domain" description="Sigma-54 factor interaction" evidence="7">
    <location>
        <begin position="24"/>
        <end position="253"/>
    </location>
</feature>
<evidence type="ECO:0000256" key="1">
    <source>
        <dbReference type="ARBA" id="ARBA00022741"/>
    </source>
</evidence>
<dbReference type="Pfam" id="PF02954">
    <property type="entry name" value="HTH_8"/>
    <property type="match status" value="1"/>
</dbReference>
<dbReference type="Gene3D" id="1.10.10.60">
    <property type="entry name" value="Homeodomain-like"/>
    <property type="match status" value="1"/>
</dbReference>
<dbReference type="Gene3D" id="3.40.50.300">
    <property type="entry name" value="P-loop containing nucleotide triphosphate hydrolases"/>
    <property type="match status" value="1"/>
</dbReference>
<dbReference type="STRING" id="1121390.SAMN02746041_01430"/>
<keyword evidence="2" id="KW-0067">ATP-binding</keyword>
<evidence type="ECO:0000259" key="7">
    <source>
        <dbReference type="PROSITE" id="PS50045"/>
    </source>
</evidence>
<protein>
    <submittedName>
        <fullName evidence="8">Regulatory protein, Fis family</fullName>
    </submittedName>
</protein>
<dbReference type="InterPro" id="IPR002197">
    <property type="entry name" value="HTH_Fis"/>
</dbReference>
<evidence type="ECO:0000313" key="9">
    <source>
        <dbReference type="Proteomes" id="UP000192783"/>
    </source>
</evidence>
<dbReference type="InterPro" id="IPR025944">
    <property type="entry name" value="Sigma_54_int_dom_CS"/>
</dbReference>
<evidence type="ECO:0000256" key="5">
    <source>
        <dbReference type="ARBA" id="ARBA00023159"/>
    </source>
</evidence>
<dbReference type="InterPro" id="IPR027417">
    <property type="entry name" value="P-loop_NTPase"/>
</dbReference>
<keyword evidence="6" id="KW-0804">Transcription</keyword>
<keyword evidence="1" id="KW-0547">Nucleotide-binding</keyword>
<dbReference type="EMBL" id="FWXF01000006">
    <property type="protein sequence ID" value="SMC22416.1"/>
    <property type="molecule type" value="Genomic_DNA"/>
</dbReference>
<dbReference type="CDD" id="cd00009">
    <property type="entry name" value="AAA"/>
    <property type="match status" value="1"/>
</dbReference>
<dbReference type="InterPro" id="IPR058031">
    <property type="entry name" value="AAA_lid_NorR"/>
</dbReference>
<evidence type="ECO:0000256" key="4">
    <source>
        <dbReference type="ARBA" id="ARBA00023125"/>
    </source>
</evidence>
<dbReference type="GO" id="GO:0043565">
    <property type="term" value="F:sequence-specific DNA binding"/>
    <property type="evidence" value="ECO:0007669"/>
    <property type="project" value="InterPro"/>
</dbReference>
<dbReference type="GO" id="GO:0006355">
    <property type="term" value="P:regulation of DNA-templated transcription"/>
    <property type="evidence" value="ECO:0007669"/>
    <property type="project" value="InterPro"/>
</dbReference>
<dbReference type="Gene3D" id="1.10.8.60">
    <property type="match status" value="1"/>
</dbReference>
<dbReference type="SUPFAM" id="SSF46689">
    <property type="entry name" value="Homeodomain-like"/>
    <property type="match status" value="1"/>
</dbReference>
<dbReference type="SMART" id="SM00382">
    <property type="entry name" value="AAA"/>
    <property type="match status" value="1"/>
</dbReference>